<name>A0A0F9QXG5_9ZZZZ</name>
<comment type="caution">
    <text evidence="1">The sequence shown here is derived from an EMBL/GenBank/DDBJ whole genome shotgun (WGS) entry which is preliminary data.</text>
</comment>
<accession>A0A0F9QXG5</accession>
<protein>
    <submittedName>
        <fullName evidence="1">Uncharacterized protein</fullName>
    </submittedName>
</protein>
<evidence type="ECO:0000313" key="1">
    <source>
        <dbReference type="EMBL" id="KKN47174.1"/>
    </source>
</evidence>
<organism evidence="1">
    <name type="scientific">marine sediment metagenome</name>
    <dbReference type="NCBI Taxonomy" id="412755"/>
    <lineage>
        <taxon>unclassified sequences</taxon>
        <taxon>metagenomes</taxon>
        <taxon>ecological metagenomes</taxon>
    </lineage>
</organism>
<dbReference type="EMBL" id="LAZR01001291">
    <property type="protein sequence ID" value="KKN47174.1"/>
    <property type="molecule type" value="Genomic_DNA"/>
</dbReference>
<sequence>MSEINERAIVIFLLNQMGFKSADERNYKRPYYQLTGGKIILFAVKSEPGFYFFPFSDIKHAWMVMKSLGNDEDAQDKFEGYFVYNQLDIIDITPRHICIAAVKALADDEQCKEWGL</sequence>
<gene>
    <name evidence="1" type="ORF">LCGC14_0665700</name>
</gene>
<reference evidence="1" key="1">
    <citation type="journal article" date="2015" name="Nature">
        <title>Complex archaea that bridge the gap between prokaryotes and eukaryotes.</title>
        <authorList>
            <person name="Spang A."/>
            <person name="Saw J.H."/>
            <person name="Jorgensen S.L."/>
            <person name="Zaremba-Niedzwiedzka K."/>
            <person name="Martijn J."/>
            <person name="Lind A.E."/>
            <person name="van Eijk R."/>
            <person name="Schleper C."/>
            <person name="Guy L."/>
            <person name="Ettema T.J."/>
        </authorList>
    </citation>
    <scope>NUCLEOTIDE SEQUENCE</scope>
</reference>
<dbReference type="AlphaFoldDB" id="A0A0F9QXG5"/>
<proteinExistence type="predicted"/>